<dbReference type="EMBL" id="CM046392">
    <property type="protein sequence ID" value="KAI8557284.1"/>
    <property type="molecule type" value="Genomic_DNA"/>
</dbReference>
<proteinExistence type="predicted"/>
<comment type="caution">
    <text evidence="1">The sequence shown here is derived from an EMBL/GenBank/DDBJ whole genome shotgun (WGS) entry which is preliminary data.</text>
</comment>
<sequence>MESKTLEYLGNPDDHQERLITFSSLDLNDSSIEFFSEDDEEETSYIEIALDEPLALSMIPQLCNQQGEGEGENAKTKSKEKSTATGDYPDNQELEFRISSSPLVSTFPGFPSSTSPTLSSSTNTNNTTTSTSSSECSPAAADGYAIKSRGSPPKGHSKFSPMPIIGCTGNNKRKKQFPAFHRLLNVLLSAFKQSSSENTKESGRPDGYDDDKKTDLNATGSWEVVRNRKTSEPLTTAVNNGGGRVMELIIKFKSISIRSGVVSFLKPQQGVISPGGNNTSQKNKRGPNKQRLIKNYRIRIMKLFGKRTPVKPTNQQEDQSNFTRSSKMDKYSLDTIRGMLESLSVMKIGRSKGKQMSKSCSNSIKSSPIHGGEVLVPREARKTYTRDNSVQAAVAHCKSSFGQMNRG</sequence>
<evidence type="ECO:0000313" key="2">
    <source>
        <dbReference type="Proteomes" id="UP001062846"/>
    </source>
</evidence>
<protein>
    <submittedName>
        <fullName evidence="1">Uncharacterized protein</fullName>
    </submittedName>
</protein>
<gene>
    <name evidence="1" type="ORF">RHMOL_Rhmol05G0324100</name>
</gene>
<keyword evidence="2" id="KW-1185">Reference proteome</keyword>
<evidence type="ECO:0000313" key="1">
    <source>
        <dbReference type="EMBL" id="KAI8557284.1"/>
    </source>
</evidence>
<organism evidence="1 2">
    <name type="scientific">Rhododendron molle</name>
    <name type="common">Chinese azalea</name>
    <name type="synonym">Azalea mollis</name>
    <dbReference type="NCBI Taxonomy" id="49168"/>
    <lineage>
        <taxon>Eukaryota</taxon>
        <taxon>Viridiplantae</taxon>
        <taxon>Streptophyta</taxon>
        <taxon>Embryophyta</taxon>
        <taxon>Tracheophyta</taxon>
        <taxon>Spermatophyta</taxon>
        <taxon>Magnoliopsida</taxon>
        <taxon>eudicotyledons</taxon>
        <taxon>Gunneridae</taxon>
        <taxon>Pentapetalae</taxon>
        <taxon>asterids</taxon>
        <taxon>Ericales</taxon>
        <taxon>Ericaceae</taxon>
        <taxon>Ericoideae</taxon>
        <taxon>Rhodoreae</taxon>
        <taxon>Rhododendron</taxon>
    </lineage>
</organism>
<dbReference type="Proteomes" id="UP001062846">
    <property type="component" value="Chromosome 5"/>
</dbReference>
<accession>A0ACC0NWK8</accession>
<reference evidence="1" key="1">
    <citation type="submission" date="2022-02" db="EMBL/GenBank/DDBJ databases">
        <title>Plant Genome Project.</title>
        <authorList>
            <person name="Zhang R.-G."/>
        </authorList>
    </citation>
    <scope>NUCLEOTIDE SEQUENCE</scope>
    <source>
        <strain evidence="1">AT1</strain>
    </source>
</reference>
<name>A0ACC0NWK8_RHOML</name>